<feature type="region of interest" description="Disordered" evidence="1">
    <location>
        <begin position="485"/>
        <end position="508"/>
    </location>
</feature>
<feature type="region of interest" description="Disordered" evidence="1">
    <location>
        <begin position="1075"/>
        <end position="1100"/>
    </location>
</feature>
<evidence type="ECO:0000256" key="1">
    <source>
        <dbReference type="SAM" id="MobiDB-lite"/>
    </source>
</evidence>
<dbReference type="EMBL" id="BMAR01000017">
    <property type="protein sequence ID" value="GFR47095.1"/>
    <property type="molecule type" value="Genomic_DNA"/>
</dbReference>
<name>A0AAD3DS73_9CHLO</name>
<dbReference type="PANTHER" id="PTHR14596:SF72">
    <property type="entry name" value="ZINC FINGER PROTEIN MSN2-RELATED"/>
    <property type="match status" value="1"/>
</dbReference>
<proteinExistence type="predicted"/>
<comment type="caution">
    <text evidence="2">The sequence shown here is derived from an EMBL/GenBank/DDBJ whole genome shotgun (WGS) entry which is preliminary data.</text>
</comment>
<gene>
    <name evidence="2" type="ORF">Agub_g8665</name>
</gene>
<feature type="compositionally biased region" description="Polar residues" evidence="1">
    <location>
        <begin position="1091"/>
        <end position="1100"/>
    </location>
</feature>
<feature type="compositionally biased region" description="Low complexity" evidence="1">
    <location>
        <begin position="1075"/>
        <end position="1085"/>
    </location>
</feature>
<keyword evidence="3" id="KW-1185">Reference proteome</keyword>
<dbReference type="GO" id="GO:0000981">
    <property type="term" value="F:DNA-binding transcription factor activity, RNA polymerase II-specific"/>
    <property type="evidence" value="ECO:0007669"/>
    <property type="project" value="TreeGrafter"/>
</dbReference>
<organism evidence="2 3">
    <name type="scientific">Astrephomene gubernaculifera</name>
    <dbReference type="NCBI Taxonomy" id="47775"/>
    <lineage>
        <taxon>Eukaryota</taxon>
        <taxon>Viridiplantae</taxon>
        <taxon>Chlorophyta</taxon>
        <taxon>core chlorophytes</taxon>
        <taxon>Chlorophyceae</taxon>
        <taxon>CS clade</taxon>
        <taxon>Chlamydomonadales</taxon>
        <taxon>Astrephomenaceae</taxon>
        <taxon>Astrephomene</taxon>
    </lineage>
</organism>
<dbReference type="PANTHER" id="PTHR14596">
    <property type="entry name" value="ZINC FINGER PROTEIN"/>
    <property type="match status" value="1"/>
</dbReference>
<feature type="region of interest" description="Disordered" evidence="1">
    <location>
        <begin position="999"/>
        <end position="1045"/>
    </location>
</feature>
<dbReference type="Proteomes" id="UP001054857">
    <property type="component" value="Unassembled WGS sequence"/>
</dbReference>
<accession>A0AAD3DS73</accession>
<evidence type="ECO:0000313" key="3">
    <source>
        <dbReference type="Proteomes" id="UP001054857"/>
    </source>
</evidence>
<sequence>MQAGVFSSPKRVPLLSPPLACVSPQARPCLTSGRSEGSPWRSSTAYIRPELKAEAAHAHGQPFTGVVDQAPSISNAATTSPFSAATQRAPGNNNSGFVQEGHVPTPNPGAETGASQDVLSSAAQALMRRLQTTLDGMGSSIAQILFDGTAENWSGWEAGQLVTVLMTLGLLRRRPNGEWLESYFSASQRKLKDCTTTDLEMLSVALNSLKIAAPQCWRKELCSVALERAQASLAGASTAATEPPATSSFGTCAPENQQDLGNAAAAKCSNTIDGGGGTTERLLGPGMVLWRLMRRASASASAAWSRSRSSGELVSMLHHLVTARAPLEGQWFNGFLEAMVPRLADLSGGDLSTLLAAVVTASSSNYSDGAPEKWNAYNSMYDYYCGWDYGPRLSVQLSPGWQAALYARMDGINWALQGHTLVACLDSIFMLGLRPPPQWVRRQLLSLQPSLPLLQVQHLVRLADLLLAMPLQAAVPAPPGNPAAALAPGPWLPQPRPQPHGHLLQASSAPPGLEREVVAAAGSQGSGNGGRAESEEQQHWLESWMDDYRAVVSEYQDGMSVANLLAILAAADAVAAASSAPATVTATGGTVAPQAEAPAPESSSASKPAVMTATAVAPRHYNFASVMSYGSSSDEDHLPADTDMPLPYVEWRSAMVTAVTERLPGLSVRELSDAWRALAVARSMGVADCVFQQPQQQQQEWQQEEEQQQQQPGQHENVQCAAVAGATAATVGLGDLRQLVAERMVLNRTRLSALEVAPVFSTLAASGLPPPTATLDALLAASQPLLPELATADIVTVVQSLAQVPYKPNLAWQPAFFAASRAKMHDMQPRALYTLLTSSVSLGMHVPDVWVQEFFTTPIWRELEGTELANVLWAVSCVASEAPKWWFQSWENETVRELGTMEPDVLVMVLKAMSTLHHKPCQLWQAAFFGAIRRRLFKPEAAKLRWTTTVGPVASNAAATATVATCATTEPGTAAVDLSEDRQAAAAWQQQLDHLSASAPSASLAAGGAAPSSSTHVDMRTASTTSPATITTTNNNSNNNNTNTTAGSVAAAASAEASAVDGSSSTEATTAAATSTTAFSSSSAAHGSLPVSRSGTTTETNNQPQYSALLAPTFTAAALNSLVYSLAALDMDPPSEWLDELMDAVRCKLSLLSTLDMSVVLAYLVARKHRPSDDWWESFLESLESRFSSLSAVELSTLLVMLHALQVSPAAQWLDAFCAATQPRLVCFQPSQLLQVLSCLHLFRHRPSQSWLASYTAAVEAQLPRLAPAELARVLMLLNNLNQRPSAAFMLRFFDVSRPGMALLDTQELVNAAWAVVSCSVVTPDYRWMDALVEAARPRLASLQQPQLRVLIASLGHMHRGVPNATAENFLVLAKEFLM</sequence>
<reference evidence="2 3" key="1">
    <citation type="journal article" date="2021" name="Sci. Rep.">
        <title>Genome sequencing of the multicellular alga Astrephomene provides insights into convergent evolution of germ-soma differentiation.</title>
        <authorList>
            <person name="Yamashita S."/>
            <person name="Yamamoto K."/>
            <person name="Matsuzaki R."/>
            <person name="Suzuki S."/>
            <person name="Yamaguchi H."/>
            <person name="Hirooka S."/>
            <person name="Minakuchi Y."/>
            <person name="Miyagishima S."/>
            <person name="Kawachi M."/>
            <person name="Toyoda A."/>
            <person name="Nozaki H."/>
        </authorList>
    </citation>
    <scope>NUCLEOTIDE SEQUENCE [LARGE SCALE GENOMIC DNA]</scope>
    <source>
        <strain evidence="2 3">NIES-4017</strain>
    </source>
</reference>
<feature type="compositionally biased region" description="Polar residues" evidence="1">
    <location>
        <begin position="77"/>
        <end position="97"/>
    </location>
</feature>
<evidence type="ECO:0000313" key="2">
    <source>
        <dbReference type="EMBL" id="GFR47095.1"/>
    </source>
</evidence>
<dbReference type="GO" id="GO:0042594">
    <property type="term" value="P:response to starvation"/>
    <property type="evidence" value="ECO:0007669"/>
    <property type="project" value="TreeGrafter"/>
</dbReference>
<feature type="compositionally biased region" description="Low complexity" evidence="1">
    <location>
        <begin position="999"/>
        <end position="1014"/>
    </location>
</feature>
<protein>
    <submittedName>
        <fullName evidence="2">Uncharacterized protein</fullName>
    </submittedName>
</protein>
<dbReference type="GO" id="GO:0000987">
    <property type="term" value="F:cis-regulatory region sequence-specific DNA binding"/>
    <property type="evidence" value="ECO:0007669"/>
    <property type="project" value="TreeGrafter"/>
</dbReference>
<dbReference type="GO" id="GO:0005634">
    <property type="term" value="C:nucleus"/>
    <property type="evidence" value="ECO:0007669"/>
    <property type="project" value="TreeGrafter"/>
</dbReference>
<feature type="region of interest" description="Disordered" evidence="1">
    <location>
        <begin position="77"/>
        <end position="117"/>
    </location>
</feature>
<feature type="compositionally biased region" description="Low complexity" evidence="1">
    <location>
        <begin position="1021"/>
        <end position="1045"/>
    </location>
</feature>